<dbReference type="GO" id="GO:0000166">
    <property type="term" value="F:nucleotide binding"/>
    <property type="evidence" value="ECO:0007669"/>
    <property type="project" value="UniProtKB-KW"/>
</dbReference>
<comment type="similarity">
    <text evidence="1">Belongs to the disease resistance NB-LRR family.</text>
</comment>
<proteinExistence type="inferred from homology"/>
<evidence type="ECO:0000256" key="4">
    <source>
        <dbReference type="ARBA" id="ARBA00022741"/>
    </source>
</evidence>
<accession>A0AAV8ZWE3</accession>
<keyword evidence="5" id="KW-0611">Plant defense</keyword>
<reference evidence="7" key="1">
    <citation type="journal article" date="2023" name="Nat. Commun.">
        <title>Diploid and tetraploid genomes of Acorus and the evolution of monocots.</title>
        <authorList>
            <person name="Ma L."/>
            <person name="Liu K.W."/>
            <person name="Li Z."/>
            <person name="Hsiao Y.Y."/>
            <person name="Qi Y."/>
            <person name="Fu T."/>
            <person name="Tang G.D."/>
            <person name="Zhang D."/>
            <person name="Sun W.H."/>
            <person name="Liu D.K."/>
            <person name="Li Y."/>
            <person name="Chen G.Z."/>
            <person name="Liu X.D."/>
            <person name="Liao X.Y."/>
            <person name="Jiang Y.T."/>
            <person name="Yu X."/>
            <person name="Hao Y."/>
            <person name="Huang J."/>
            <person name="Zhao X.W."/>
            <person name="Ke S."/>
            <person name="Chen Y.Y."/>
            <person name="Wu W.L."/>
            <person name="Hsu J.L."/>
            <person name="Lin Y.F."/>
            <person name="Huang M.D."/>
            <person name="Li C.Y."/>
            <person name="Huang L."/>
            <person name="Wang Z.W."/>
            <person name="Zhao X."/>
            <person name="Zhong W.Y."/>
            <person name="Peng D.H."/>
            <person name="Ahmad S."/>
            <person name="Lan S."/>
            <person name="Zhang J.S."/>
            <person name="Tsai W.C."/>
            <person name="Van de Peer Y."/>
            <person name="Liu Z.J."/>
        </authorList>
    </citation>
    <scope>NUCLEOTIDE SEQUENCE</scope>
    <source>
        <strain evidence="7">SCP</strain>
    </source>
</reference>
<keyword evidence="8" id="KW-1185">Reference proteome</keyword>
<gene>
    <name evidence="7" type="ORF">QJS04_geneDACA024447</name>
</gene>
<dbReference type="Proteomes" id="UP001179952">
    <property type="component" value="Unassembled WGS sequence"/>
</dbReference>
<keyword evidence="3" id="KW-0677">Repeat</keyword>
<evidence type="ECO:0000313" key="7">
    <source>
        <dbReference type="EMBL" id="KAK1256589.1"/>
    </source>
</evidence>
<name>A0AAV8ZWE3_ACOGR</name>
<evidence type="ECO:0000256" key="3">
    <source>
        <dbReference type="ARBA" id="ARBA00022737"/>
    </source>
</evidence>
<dbReference type="InterPro" id="IPR041118">
    <property type="entry name" value="Rx_N"/>
</dbReference>
<comment type="caution">
    <text evidence="7">The sequence shown here is derived from an EMBL/GenBank/DDBJ whole genome shotgun (WGS) entry which is preliminary data.</text>
</comment>
<dbReference type="Gene3D" id="1.20.5.4130">
    <property type="match status" value="1"/>
</dbReference>
<dbReference type="GO" id="GO:0006952">
    <property type="term" value="P:defense response"/>
    <property type="evidence" value="ECO:0007669"/>
    <property type="project" value="UniProtKB-KW"/>
</dbReference>
<evidence type="ECO:0000259" key="6">
    <source>
        <dbReference type="Pfam" id="PF18052"/>
    </source>
</evidence>
<dbReference type="AlphaFoldDB" id="A0AAV8ZWE3"/>
<evidence type="ECO:0000313" key="8">
    <source>
        <dbReference type="Proteomes" id="UP001179952"/>
    </source>
</evidence>
<protein>
    <submittedName>
        <fullName evidence="7">Disease resistance protein RGA4</fullName>
    </submittedName>
</protein>
<evidence type="ECO:0000256" key="1">
    <source>
        <dbReference type="ARBA" id="ARBA00008894"/>
    </source>
</evidence>
<evidence type="ECO:0000256" key="5">
    <source>
        <dbReference type="ARBA" id="ARBA00022821"/>
    </source>
</evidence>
<evidence type="ECO:0000256" key="2">
    <source>
        <dbReference type="ARBA" id="ARBA00022614"/>
    </source>
</evidence>
<dbReference type="CDD" id="cd14798">
    <property type="entry name" value="RX-CC_like"/>
    <property type="match status" value="1"/>
</dbReference>
<sequence>MAEGAIVSTVLRVLQEPLVKELKLISGVNKELEKLESTFSTIKAVLVDAEERRVRDKALDDWLKKLRDVAYQADNVLDEFRIEALRREAETGNHICEMVGYTVGPV</sequence>
<dbReference type="EMBL" id="JAUJYN010000106">
    <property type="protein sequence ID" value="KAK1256589.1"/>
    <property type="molecule type" value="Genomic_DNA"/>
</dbReference>
<dbReference type="InterPro" id="IPR038005">
    <property type="entry name" value="RX-like_CC"/>
</dbReference>
<dbReference type="Pfam" id="PF18052">
    <property type="entry name" value="Rx_N"/>
    <property type="match status" value="1"/>
</dbReference>
<reference evidence="7" key="2">
    <citation type="submission" date="2023-06" db="EMBL/GenBank/DDBJ databases">
        <authorList>
            <person name="Ma L."/>
            <person name="Liu K.-W."/>
            <person name="Li Z."/>
            <person name="Hsiao Y.-Y."/>
            <person name="Qi Y."/>
            <person name="Fu T."/>
            <person name="Tang G."/>
            <person name="Zhang D."/>
            <person name="Sun W.-H."/>
            <person name="Liu D.-K."/>
            <person name="Li Y."/>
            <person name="Chen G.-Z."/>
            <person name="Liu X.-D."/>
            <person name="Liao X.-Y."/>
            <person name="Jiang Y.-T."/>
            <person name="Yu X."/>
            <person name="Hao Y."/>
            <person name="Huang J."/>
            <person name="Zhao X.-W."/>
            <person name="Ke S."/>
            <person name="Chen Y.-Y."/>
            <person name="Wu W.-L."/>
            <person name="Hsu J.-L."/>
            <person name="Lin Y.-F."/>
            <person name="Huang M.-D."/>
            <person name="Li C.-Y."/>
            <person name="Huang L."/>
            <person name="Wang Z.-W."/>
            <person name="Zhao X."/>
            <person name="Zhong W.-Y."/>
            <person name="Peng D.-H."/>
            <person name="Ahmad S."/>
            <person name="Lan S."/>
            <person name="Zhang J.-S."/>
            <person name="Tsai W.-C."/>
            <person name="Van De Peer Y."/>
            <person name="Liu Z.-J."/>
        </authorList>
    </citation>
    <scope>NUCLEOTIDE SEQUENCE</scope>
    <source>
        <strain evidence="7">SCP</strain>
        <tissue evidence="7">Leaves</tissue>
    </source>
</reference>
<keyword evidence="4" id="KW-0547">Nucleotide-binding</keyword>
<feature type="domain" description="Disease resistance N-terminal" evidence="6">
    <location>
        <begin position="6"/>
        <end position="92"/>
    </location>
</feature>
<organism evidence="7 8">
    <name type="scientific">Acorus gramineus</name>
    <name type="common">Dwarf sweet flag</name>
    <dbReference type="NCBI Taxonomy" id="55184"/>
    <lineage>
        <taxon>Eukaryota</taxon>
        <taxon>Viridiplantae</taxon>
        <taxon>Streptophyta</taxon>
        <taxon>Embryophyta</taxon>
        <taxon>Tracheophyta</taxon>
        <taxon>Spermatophyta</taxon>
        <taxon>Magnoliopsida</taxon>
        <taxon>Liliopsida</taxon>
        <taxon>Acoraceae</taxon>
        <taxon>Acorus</taxon>
    </lineage>
</organism>
<keyword evidence="2" id="KW-0433">Leucine-rich repeat</keyword>